<feature type="transmembrane region" description="Helical" evidence="6">
    <location>
        <begin position="6"/>
        <end position="25"/>
    </location>
</feature>
<dbReference type="RefSeq" id="WP_121123547.1">
    <property type="nucleotide sequence ID" value="NZ_CP016604.1"/>
</dbReference>
<sequence>MLIKALRFIVGLALLFLMLYLGKLLSLLIPIGIPESIWGMLILFTSMVIGLIKVTWVLPASTPLTRYMTLFFLPICAGVVDQFDMLNQHVDSLIFANFFSTMLSLILLGYLAQKLFTHKAENGEEDE</sequence>
<evidence type="ECO:0000313" key="8">
    <source>
        <dbReference type="Proteomes" id="UP000280099"/>
    </source>
</evidence>
<evidence type="ECO:0000256" key="5">
    <source>
        <dbReference type="ARBA" id="ARBA00023136"/>
    </source>
</evidence>
<evidence type="ECO:0000256" key="4">
    <source>
        <dbReference type="ARBA" id="ARBA00022989"/>
    </source>
</evidence>
<comment type="subcellular location">
    <subcellularLocation>
        <location evidence="1">Cell membrane</location>
        <topology evidence="1">Multi-pass membrane protein</topology>
    </subcellularLocation>
</comment>
<dbReference type="Proteomes" id="UP000280099">
    <property type="component" value="Unassembled WGS sequence"/>
</dbReference>
<evidence type="ECO:0000256" key="3">
    <source>
        <dbReference type="ARBA" id="ARBA00022692"/>
    </source>
</evidence>
<evidence type="ECO:0000256" key="1">
    <source>
        <dbReference type="ARBA" id="ARBA00004651"/>
    </source>
</evidence>
<keyword evidence="3 6" id="KW-0812">Transmembrane</keyword>
<keyword evidence="8" id="KW-1185">Reference proteome</keyword>
<name>A0A420XFZ9_9PAST</name>
<feature type="transmembrane region" description="Helical" evidence="6">
    <location>
        <begin position="37"/>
        <end position="58"/>
    </location>
</feature>
<protein>
    <submittedName>
        <fullName evidence="7">Holin-like protein</fullName>
    </submittedName>
</protein>
<dbReference type="AlphaFoldDB" id="A0A420XFZ9"/>
<reference evidence="7 8" key="1">
    <citation type="submission" date="2018-10" db="EMBL/GenBank/DDBJ databases">
        <title>Genomic Encyclopedia of Type Strains, Phase IV (KMG-IV): sequencing the most valuable type-strain genomes for metagenomic binning, comparative biology and taxonomic classification.</title>
        <authorList>
            <person name="Goeker M."/>
        </authorList>
    </citation>
    <scope>NUCLEOTIDE SEQUENCE [LARGE SCALE GENOMIC DNA]</scope>
    <source>
        <strain evidence="7 8">DSM 23800</strain>
    </source>
</reference>
<gene>
    <name evidence="7" type="ORF">DES31_1466</name>
</gene>
<dbReference type="PANTHER" id="PTHR33931:SF5">
    <property type="entry name" value="UPF0299 MEMBRANE PROTEIN YOHJ"/>
    <property type="match status" value="1"/>
</dbReference>
<keyword evidence="2" id="KW-1003">Cell membrane</keyword>
<dbReference type="Pfam" id="PF03788">
    <property type="entry name" value="LrgA"/>
    <property type="match status" value="1"/>
</dbReference>
<dbReference type="EMBL" id="RBJC01000007">
    <property type="protein sequence ID" value="RKR71730.1"/>
    <property type="molecule type" value="Genomic_DNA"/>
</dbReference>
<evidence type="ECO:0000313" key="7">
    <source>
        <dbReference type="EMBL" id="RKR71730.1"/>
    </source>
</evidence>
<organism evidence="7 8">
    <name type="scientific">Otariodibacter oris</name>
    <dbReference type="NCBI Taxonomy" id="1032623"/>
    <lineage>
        <taxon>Bacteria</taxon>
        <taxon>Pseudomonadati</taxon>
        <taxon>Pseudomonadota</taxon>
        <taxon>Gammaproteobacteria</taxon>
        <taxon>Pasteurellales</taxon>
        <taxon>Pasteurellaceae</taxon>
        <taxon>Otariodibacter</taxon>
    </lineage>
</organism>
<evidence type="ECO:0000256" key="6">
    <source>
        <dbReference type="SAM" id="Phobius"/>
    </source>
</evidence>
<keyword evidence="4 6" id="KW-1133">Transmembrane helix</keyword>
<comment type="caution">
    <text evidence="7">The sequence shown here is derived from an EMBL/GenBank/DDBJ whole genome shotgun (WGS) entry which is preliminary data.</text>
</comment>
<dbReference type="InterPro" id="IPR005538">
    <property type="entry name" value="LrgA/CidA"/>
</dbReference>
<evidence type="ECO:0000256" key="2">
    <source>
        <dbReference type="ARBA" id="ARBA00022475"/>
    </source>
</evidence>
<feature type="transmembrane region" description="Helical" evidence="6">
    <location>
        <begin position="92"/>
        <end position="112"/>
    </location>
</feature>
<dbReference type="PANTHER" id="PTHR33931">
    <property type="entry name" value="HOLIN-LIKE PROTEIN CIDA-RELATED"/>
    <property type="match status" value="1"/>
</dbReference>
<keyword evidence="5 6" id="KW-0472">Membrane</keyword>
<accession>A0A420XFZ9</accession>
<dbReference type="GO" id="GO:0005886">
    <property type="term" value="C:plasma membrane"/>
    <property type="evidence" value="ECO:0007669"/>
    <property type="project" value="UniProtKB-SubCell"/>
</dbReference>
<proteinExistence type="predicted"/>
<dbReference type="OrthoDB" id="385012at2"/>